<keyword evidence="2" id="KW-0812">Transmembrane</keyword>
<proteinExistence type="predicted"/>
<feature type="coiled-coil region" evidence="1">
    <location>
        <begin position="21"/>
        <end position="48"/>
    </location>
</feature>
<keyword evidence="2" id="KW-0472">Membrane</keyword>
<dbReference type="AlphaFoldDB" id="A0A6C0ECX8"/>
<sequence>MACDNPTTSQLISLCSCQKAANALAESLKIQEAEVTAYKNRRIDYEAKYTAWQKTKETWDTNRQNERNNLGNQEIEKRCGTLGASERCQGGWHESGKGQHGCALALESIRCKRDGGQIDQDLGGWLAANPEPKPPAGGDANGVYQACSTCDAPSGNNLLCCSQLFTDISANKVDIKTAQTCEQKITNQITNIQTATTAPAPGSTSSAPGSTTTPPASLSLTYILTYIQNWISSNPLLAGGGCCCCLIVCILLIIVMSSSD</sequence>
<name>A0A6C0ECX8_9ZZZZ</name>
<accession>A0A6C0ECX8</accession>
<reference evidence="3" key="1">
    <citation type="journal article" date="2020" name="Nature">
        <title>Giant virus diversity and host interactions through global metagenomics.</title>
        <authorList>
            <person name="Schulz F."/>
            <person name="Roux S."/>
            <person name="Paez-Espino D."/>
            <person name="Jungbluth S."/>
            <person name="Walsh D.A."/>
            <person name="Denef V.J."/>
            <person name="McMahon K.D."/>
            <person name="Konstantinidis K.T."/>
            <person name="Eloe-Fadrosh E.A."/>
            <person name="Kyrpides N.C."/>
            <person name="Woyke T."/>
        </authorList>
    </citation>
    <scope>NUCLEOTIDE SEQUENCE</scope>
    <source>
        <strain evidence="3">GVMAG-M-3300023179-2</strain>
    </source>
</reference>
<evidence type="ECO:0000256" key="2">
    <source>
        <dbReference type="SAM" id="Phobius"/>
    </source>
</evidence>
<keyword evidence="2" id="KW-1133">Transmembrane helix</keyword>
<protein>
    <submittedName>
        <fullName evidence="3">Uncharacterized protein</fullName>
    </submittedName>
</protein>
<evidence type="ECO:0000313" key="3">
    <source>
        <dbReference type="EMBL" id="QHT26592.1"/>
    </source>
</evidence>
<dbReference type="EMBL" id="MN739799">
    <property type="protein sequence ID" value="QHT26592.1"/>
    <property type="molecule type" value="Genomic_DNA"/>
</dbReference>
<organism evidence="3">
    <name type="scientific">viral metagenome</name>
    <dbReference type="NCBI Taxonomy" id="1070528"/>
    <lineage>
        <taxon>unclassified sequences</taxon>
        <taxon>metagenomes</taxon>
        <taxon>organismal metagenomes</taxon>
    </lineage>
</organism>
<feature type="transmembrane region" description="Helical" evidence="2">
    <location>
        <begin position="236"/>
        <end position="256"/>
    </location>
</feature>
<evidence type="ECO:0000256" key="1">
    <source>
        <dbReference type="SAM" id="Coils"/>
    </source>
</evidence>
<keyword evidence="1" id="KW-0175">Coiled coil</keyword>